<gene>
    <name evidence="1" type="ORF">HMPREF9193_00134</name>
</gene>
<accession>A0ABN0P0S5</accession>
<evidence type="ECO:0000313" key="1">
    <source>
        <dbReference type="EMBL" id="ERJ94165.1"/>
    </source>
</evidence>
<dbReference type="EMBL" id="AWVH01000005">
    <property type="protein sequence ID" value="ERJ94165.1"/>
    <property type="molecule type" value="Genomic_DNA"/>
</dbReference>
<dbReference type="Proteomes" id="UP000016649">
    <property type="component" value="Unassembled WGS sequence"/>
</dbReference>
<proteinExistence type="predicted"/>
<name>A0ABN0P0S5_TRELE</name>
<organism evidence="1 2">
    <name type="scientific">Treponema lecithinolyticum ATCC 700332</name>
    <dbReference type="NCBI Taxonomy" id="1321815"/>
    <lineage>
        <taxon>Bacteria</taxon>
        <taxon>Pseudomonadati</taxon>
        <taxon>Spirochaetota</taxon>
        <taxon>Spirochaetia</taxon>
        <taxon>Spirochaetales</taxon>
        <taxon>Treponemataceae</taxon>
        <taxon>Treponema</taxon>
    </lineage>
</organism>
<protein>
    <submittedName>
        <fullName evidence="1">Uncharacterized protein</fullName>
    </submittedName>
</protein>
<evidence type="ECO:0000313" key="2">
    <source>
        <dbReference type="Proteomes" id="UP000016649"/>
    </source>
</evidence>
<keyword evidence="2" id="KW-1185">Reference proteome</keyword>
<reference evidence="1 2" key="1">
    <citation type="submission" date="2013-08" db="EMBL/GenBank/DDBJ databases">
        <authorList>
            <person name="Weinstock G."/>
            <person name="Sodergren E."/>
            <person name="Wylie T."/>
            <person name="Fulton L."/>
            <person name="Fulton R."/>
            <person name="Fronick C."/>
            <person name="O'Laughlin M."/>
            <person name="Godfrey J."/>
            <person name="Miner T."/>
            <person name="Herter B."/>
            <person name="Appelbaum E."/>
            <person name="Cordes M."/>
            <person name="Lek S."/>
            <person name="Wollam A."/>
            <person name="Pepin K.H."/>
            <person name="Palsikar V.B."/>
            <person name="Mitreva M."/>
            <person name="Wilson R.K."/>
        </authorList>
    </citation>
    <scope>NUCLEOTIDE SEQUENCE [LARGE SCALE GENOMIC DNA]</scope>
    <source>
        <strain evidence="1 2">ATCC 700332</strain>
    </source>
</reference>
<sequence>MCCFVKHKPPVFPKRKLKSCKIHAPGSFAYINKQEKLQC</sequence>
<comment type="caution">
    <text evidence="1">The sequence shown here is derived from an EMBL/GenBank/DDBJ whole genome shotgun (WGS) entry which is preliminary data.</text>
</comment>